<reference evidence="19 20" key="1">
    <citation type="submission" date="2016-06" db="EMBL/GenBank/DDBJ databases">
        <title>Three novel species with peptidoglycan cell walls form the new genus Lacunisphaera gen. nov. in the family Opitutaceae of the verrucomicrobial subdivision 4.</title>
        <authorList>
            <person name="Rast P."/>
            <person name="Gloeckner I."/>
            <person name="Jogler M."/>
            <person name="Boedeker C."/>
            <person name="Jeske O."/>
            <person name="Wiegand S."/>
            <person name="Reinhardt R."/>
            <person name="Schumann P."/>
            <person name="Rohde M."/>
            <person name="Spring S."/>
            <person name="Gloeckner F.O."/>
            <person name="Jogler C."/>
        </authorList>
    </citation>
    <scope>NUCLEOTIDE SEQUENCE [LARGE SCALE GENOMIC DNA]</scope>
    <source>
        <strain evidence="19 20">IG16b</strain>
    </source>
</reference>
<dbReference type="SUPFAM" id="SSF55811">
    <property type="entry name" value="Nudix"/>
    <property type="match status" value="1"/>
</dbReference>
<evidence type="ECO:0000256" key="2">
    <source>
        <dbReference type="ARBA" id="ARBA00005582"/>
    </source>
</evidence>
<dbReference type="PANTHER" id="PTHR47707">
    <property type="entry name" value="8-OXO-DGTP DIPHOSPHATASE"/>
    <property type="match status" value="1"/>
</dbReference>
<dbReference type="GO" id="GO:0006260">
    <property type="term" value="P:DNA replication"/>
    <property type="evidence" value="ECO:0007669"/>
    <property type="project" value="UniProtKB-KW"/>
</dbReference>
<evidence type="ECO:0000256" key="16">
    <source>
        <dbReference type="ARBA" id="ARBA00042798"/>
    </source>
</evidence>
<evidence type="ECO:0000256" key="1">
    <source>
        <dbReference type="ARBA" id="ARBA00001946"/>
    </source>
</evidence>
<proteinExistence type="inferred from homology"/>
<dbReference type="PROSITE" id="PS51462">
    <property type="entry name" value="NUDIX"/>
    <property type="match status" value="1"/>
</dbReference>
<dbReference type="PROSITE" id="PS00893">
    <property type="entry name" value="NUDIX_BOX"/>
    <property type="match status" value="1"/>
</dbReference>
<dbReference type="Pfam" id="PF00293">
    <property type="entry name" value="NUDIX"/>
    <property type="match status" value="1"/>
</dbReference>
<dbReference type="GO" id="GO:0044715">
    <property type="term" value="F:8-oxo-dGDP phosphatase activity"/>
    <property type="evidence" value="ECO:0007669"/>
    <property type="project" value="TreeGrafter"/>
</dbReference>
<dbReference type="GO" id="GO:0044716">
    <property type="term" value="F:8-oxo-GDP phosphatase activity"/>
    <property type="evidence" value="ECO:0007669"/>
    <property type="project" value="TreeGrafter"/>
</dbReference>
<dbReference type="GO" id="GO:0008413">
    <property type="term" value="F:8-oxo-7,8-dihydroguanosine triphosphate pyrophosphatase activity"/>
    <property type="evidence" value="ECO:0007669"/>
    <property type="project" value="TreeGrafter"/>
</dbReference>
<evidence type="ECO:0000256" key="9">
    <source>
        <dbReference type="ARBA" id="ARBA00023204"/>
    </source>
</evidence>
<dbReference type="InterPro" id="IPR020084">
    <property type="entry name" value="NUDIX_hydrolase_CS"/>
</dbReference>
<dbReference type="EMBL" id="CP016094">
    <property type="protein sequence ID" value="AOS43926.1"/>
    <property type="molecule type" value="Genomic_DNA"/>
</dbReference>
<comment type="cofactor">
    <cofactor evidence="1">
        <name>Mg(2+)</name>
        <dbReference type="ChEBI" id="CHEBI:18420"/>
    </cofactor>
</comment>
<evidence type="ECO:0000256" key="14">
    <source>
        <dbReference type="ARBA" id="ARBA00041592"/>
    </source>
</evidence>
<evidence type="ECO:0000256" key="5">
    <source>
        <dbReference type="ARBA" id="ARBA00022723"/>
    </source>
</evidence>
<dbReference type="STRING" id="1838286.Verru16b_00984"/>
<dbReference type="InterPro" id="IPR047127">
    <property type="entry name" value="MutT-like"/>
</dbReference>
<name>A0A1D8ASV1_9BACT</name>
<dbReference type="GO" id="GO:0006281">
    <property type="term" value="P:DNA repair"/>
    <property type="evidence" value="ECO:0007669"/>
    <property type="project" value="UniProtKB-KW"/>
</dbReference>
<comment type="catalytic activity">
    <reaction evidence="11">
        <text>8-oxo-GTP + H2O = 8-oxo-GMP + diphosphate + H(+)</text>
        <dbReference type="Rhea" id="RHEA:67616"/>
        <dbReference type="ChEBI" id="CHEBI:15377"/>
        <dbReference type="ChEBI" id="CHEBI:15378"/>
        <dbReference type="ChEBI" id="CHEBI:33019"/>
        <dbReference type="ChEBI" id="CHEBI:143553"/>
        <dbReference type="ChEBI" id="CHEBI:145694"/>
    </reaction>
</comment>
<dbReference type="GO" id="GO:0046872">
    <property type="term" value="F:metal ion binding"/>
    <property type="evidence" value="ECO:0007669"/>
    <property type="project" value="UniProtKB-KW"/>
</dbReference>
<organism evidence="19 20">
    <name type="scientific">Lacunisphaera limnophila</name>
    <dbReference type="NCBI Taxonomy" id="1838286"/>
    <lineage>
        <taxon>Bacteria</taxon>
        <taxon>Pseudomonadati</taxon>
        <taxon>Verrucomicrobiota</taxon>
        <taxon>Opitutia</taxon>
        <taxon>Opitutales</taxon>
        <taxon>Opitutaceae</taxon>
        <taxon>Lacunisphaera</taxon>
    </lineage>
</organism>
<evidence type="ECO:0000256" key="3">
    <source>
        <dbReference type="ARBA" id="ARBA00022457"/>
    </source>
</evidence>
<keyword evidence="3" id="KW-0515">Mutator protein</keyword>
<dbReference type="PRINTS" id="PR00502">
    <property type="entry name" value="NUDIXFAMILY"/>
</dbReference>
<gene>
    <name evidence="19" type="primary">nudG</name>
    <name evidence="19" type="ORF">Verru16b_00984</name>
</gene>
<dbReference type="InterPro" id="IPR015797">
    <property type="entry name" value="NUDIX_hydrolase-like_dom_sf"/>
</dbReference>
<evidence type="ECO:0000256" key="15">
    <source>
        <dbReference type="ARBA" id="ARBA00041979"/>
    </source>
</evidence>
<evidence type="ECO:0000256" key="13">
    <source>
        <dbReference type="ARBA" id="ARBA00040794"/>
    </source>
</evidence>
<comment type="catalytic activity">
    <reaction evidence="10">
        <text>8-oxo-dGTP + H2O = 8-oxo-dGMP + diphosphate + H(+)</text>
        <dbReference type="Rhea" id="RHEA:31575"/>
        <dbReference type="ChEBI" id="CHEBI:15377"/>
        <dbReference type="ChEBI" id="CHEBI:15378"/>
        <dbReference type="ChEBI" id="CHEBI:33019"/>
        <dbReference type="ChEBI" id="CHEBI:63224"/>
        <dbReference type="ChEBI" id="CHEBI:77896"/>
        <dbReference type="EC" id="3.6.1.55"/>
    </reaction>
</comment>
<evidence type="ECO:0000256" key="12">
    <source>
        <dbReference type="ARBA" id="ARBA00038905"/>
    </source>
</evidence>
<evidence type="ECO:0000256" key="6">
    <source>
        <dbReference type="ARBA" id="ARBA00022763"/>
    </source>
</evidence>
<dbReference type="EC" id="3.6.1.55" evidence="12"/>
<keyword evidence="20" id="KW-1185">Reference proteome</keyword>
<accession>A0A1D8ASV1</accession>
<dbReference type="InterPro" id="IPR020476">
    <property type="entry name" value="Nudix_hydrolase"/>
</dbReference>
<keyword evidence="6" id="KW-0227">DNA damage</keyword>
<evidence type="ECO:0000256" key="11">
    <source>
        <dbReference type="ARBA" id="ARBA00036904"/>
    </source>
</evidence>
<keyword evidence="8" id="KW-0460">Magnesium</keyword>
<dbReference type="PANTHER" id="PTHR47707:SF1">
    <property type="entry name" value="NUDIX HYDROLASE FAMILY PROTEIN"/>
    <property type="match status" value="1"/>
</dbReference>
<dbReference type="CDD" id="cd03425">
    <property type="entry name" value="NUDIX_MutT_NudA_like"/>
    <property type="match status" value="1"/>
</dbReference>
<keyword evidence="7 17" id="KW-0378">Hydrolase</keyword>
<evidence type="ECO:0000256" key="17">
    <source>
        <dbReference type="RuleBase" id="RU003476"/>
    </source>
</evidence>
<sequence length="144" mass="15561">MPCRPDSSVCAQPVATAQPVPVVCAVIEQAGRVLIAQRPLTKLLPLKWEFPGGKVEPGEDPAAAIIREIREELGCTVVISRALTPFIHDYKTVVIQMIPFVCTLAPGSHPPHPHEHVAIAWLPPVELRAYDLAAADWPVVAALT</sequence>
<dbReference type="Gene3D" id="3.90.79.10">
    <property type="entry name" value="Nucleoside Triphosphate Pyrophosphohydrolase"/>
    <property type="match status" value="1"/>
</dbReference>
<dbReference type="KEGG" id="obg:Verru16b_00984"/>
<feature type="domain" description="Nudix hydrolase" evidence="18">
    <location>
        <begin position="17"/>
        <end position="144"/>
    </location>
</feature>
<dbReference type="InterPro" id="IPR000086">
    <property type="entry name" value="NUDIX_hydrolase_dom"/>
</dbReference>
<evidence type="ECO:0000259" key="18">
    <source>
        <dbReference type="PROSITE" id="PS51462"/>
    </source>
</evidence>
<dbReference type="GO" id="GO:0035539">
    <property type="term" value="F:8-oxo-7,8-dihydrodeoxyguanosine triphosphate pyrophosphatase activity"/>
    <property type="evidence" value="ECO:0007669"/>
    <property type="project" value="UniProtKB-EC"/>
</dbReference>
<evidence type="ECO:0000313" key="20">
    <source>
        <dbReference type="Proteomes" id="UP000095228"/>
    </source>
</evidence>
<comment type="similarity">
    <text evidence="2 17">Belongs to the Nudix hydrolase family.</text>
</comment>
<evidence type="ECO:0000256" key="7">
    <source>
        <dbReference type="ARBA" id="ARBA00022801"/>
    </source>
</evidence>
<protein>
    <recommendedName>
        <fullName evidence="13">8-oxo-dGTP diphosphatase</fullName>
        <ecNumber evidence="12">3.6.1.55</ecNumber>
    </recommendedName>
    <alternativeName>
        <fullName evidence="16">7,8-dihydro-8-oxoguanine-triphosphatase</fullName>
    </alternativeName>
    <alternativeName>
        <fullName evidence="15">Mutator protein MutT</fullName>
    </alternativeName>
    <alternativeName>
        <fullName evidence="14">dGTP pyrophosphohydrolase</fullName>
    </alternativeName>
</protein>
<keyword evidence="4" id="KW-0235">DNA replication</keyword>
<dbReference type="AlphaFoldDB" id="A0A1D8ASV1"/>
<keyword evidence="5" id="KW-0479">Metal-binding</keyword>
<evidence type="ECO:0000256" key="10">
    <source>
        <dbReference type="ARBA" id="ARBA00035861"/>
    </source>
</evidence>
<keyword evidence="9" id="KW-0234">DNA repair</keyword>
<evidence type="ECO:0000256" key="8">
    <source>
        <dbReference type="ARBA" id="ARBA00022842"/>
    </source>
</evidence>
<dbReference type="PATRIC" id="fig|1838286.3.peg.988"/>
<dbReference type="OrthoDB" id="9810648at2"/>
<dbReference type="Proteomes" id="UP000095228">
    <property type="component" value="Chromosome"/>
</dbReference>
<evidence type="ECO:0000313" key="19">
    <source>
        <dbReference type="EMBL" id="AOS43926.1"/>
    </source>
</evidence>
<evidence type="ECO:0000256" key="4">
    <source>
        <dbReference type="ARBA" id="ARBA00022705"/>
    </source>
</evidence>